<reference evidence="1" key="1">
    <citation type="submission" date="2018-05" db="EMBL/GenBank/DDBJ databases">
        <authorList>
            <person name="Lanie J.A."/>
            <person name="Ng W.-L."/>
            <person name="Kazmierczak K.M."/>
            <person name="Andrzejewski T.M."/>
            <person name="Davidsen T.M."/>
            <person name="Wayne K.J."/>
            <person name="Tettelin H."/>
            <person name="Glass J.I."/>
            <person name="Rusch D."/>
            <person name="Podicherti R."/>
            <person name="Tsui H.-C.T."/>
            <person name="Winkler M.E."/>
        </authorList>
    </citation>
    <scope>NUCLEOTIDE SEQUENCE</scope>
</reference>
<dbReference type="AlphaFoldDB" id="A0A382GY45"/>
<sequence length="38" mass="4487">VVEIVGILEVKLSSRTDFFKKFLRLYLMLTKPEDICLE</sequence>
<feature type="non-terminal residue" evidence="1">
    <location>
        <position position="38"/>
    </location>
</feature>
<dbReference type="EMBL" id="UINC01058101">
    <property type="protein sequence ID" value="SVB79988.1"/>
    <property type="molecule type" value="Genomic_DNA"/>
</dbReference>
<organism evidence="1">
    <name type="scientific">marine metagenome</name>
    <dbReference type="NCBI Taxonomy" id="408172"/>
    <lineage>
        <taxon>unclassified sequences</taxon>
        <taxon>metagenomes</taxon>
        <taxon>ecological metagenomes</taxon>
    </lineage>
</organism>
<protein>
    <submittedName>
        <fullName evidence="1">Uncharacterized protein</fullName>
    </submittedName>
</protein>
<name>A0A382GY45_9ZZZZ</name>
<proteinExistence type="predicted"/>
<gene>
    <name evidence="1" type="ORF">METZ01_LOCUS232842</name>
</gene>
<evidence type="ECO:0000313" key="1">
    <source>
        <dbReference type="EMBL" id="SVB79988.1"/>
    </source>
</evidence>
<feature type="non-terminal residue" evidence="1">
    <location>
        <position position="1"/>
    </location>
</feature>
<accession>A0A382GY45</accession>